<dbReference type="AlphaFoldDB" id="A0A0F9HEL4"/>
<name>A0A0F9HEL4_9ZZZZ</name>
<dbReference type="EMBL" id="LAZR01024931">
    <property type="protein sequence ID" value="KKL73532.1"/>
    <property type="molecule type" value="Genomic_DNA"/>
</dbReference>
<proteinExistence type="predicted"/>
<evidence type="ECO:0000313" key="1">
    <source>
        <dbReference type="EMBL" id="KKL73532.1"/>
    </source>
</evidence>
<organism evidence="1">
    <name type="scientific">marine sediment metagenome</name>
    <dbReference type="NCBI Taxonomy" id="412755"/>
    <lineage>
        <taxon>unclassified sequences</taxon>
        <taxon>metagenomes</taxon>
        <taxon>ecological metagenomes</taxon>
    </lineage>
</organism>
<comment type="caution">
    <text evidence="1">The sequence shown here is derived from an EMBL/GenBank/DDBJ whole genome shotgun (WGS) entry which is preliminary data.</text>
</comment>
<sequence>MTRLSIRKCNVHGFLSVQIDYKDGCGVRLTPSKCCGRWDLVKSWKLSRAEWQEIITQAEAAMEELLECGHPKDCLVEREITNIEKNEGPLNDTEYCSACEAR</sequence>
<protein>
    <submittedName>
        <fullName evidence="1">Uncharacterized protein</fullName>
    </submittedName>
</protein>
<reference evidence="1" key="1">
    <citation type="journal article" date="2015" name="Nature">
        <title>Complex archaea that bridge the gap between prokaryotes and eukaryotes.</title>
        <authorList>
            <person name="Spang A."/>
            <person name="Saw J.H."/>
            <person name="Jorgensen S.L."/>
            <person name="Zaremba-Niedzwiedzka K."/>
            <person name="Martijn J."/>
            <person name="Lind A.E."/>
            <person name="van Eijk R."/>
            <person name="Schleper C."/>
            <person name="Guy L."/>
            <person name="Ettema T.J."/>
        </authorList>
    </citation>
    <scope>NUCLEOTIDE SEQUENCE</scope>
</reference>
<gene>
    <name evidence="1" type="ORF">LCGC14_2073940</name>
</gene>
<accession>A0A0F9HEL4</accession>